<protein>
    <submittedName>
        <fullName evidence="2">Uncharacterized protein</fullName>
    </submittedName>
</protein>
<comment type="caution">
    <text evidence="2">The sequence shown here is derived from an EMBL/GenBank/DDBJ whole genome shotgun (WGS) entry which is preliminary data.</text>
</comment>
<dbReference type="EMBL" id="BAAAOQ010000018">
    <property type="protein sequence ID" value="GAA2200641.1"/>
    <property type="molecule type" value="Genomic_DNA"/>
</dbReference>
<reference evidence="2 3" key="1">
    <citation type="journal article" date="2019" name="Int. J. Syst. Evol. Microbiol.">
        <title>The Global Catalogue of Microorganisms (GCM) 10K type strain sequencing project: providing services to taxonomists for standard genome sequencing and annotation.</title>
        <authorList>
            <consortium name="The Broad Institute Genomics Platform"/>
            <consortium name="The Broad Institute Genome Sequencing Center for Infectious Disease"/>
            <person name="Wu L."/>
            <person name="Ma J."/>
        </authorList>
    </citation>
    <scope>NUCLEOTIDE SEQUENCE [LARGE SCALE GENOMIC DNA]</scope>
    <source>
        <strain evidence="2 3">JCM 14924</strain>
    </source>
</reference>
<sequence>MAAVIRNMTKDSTPRRSVRLGSHTYLPAPKGTGPAKGVLMKGGLLVTLEVTEEILQEFMDAMTSLESQVSKRWAAGHAS</sequence>
<name>A0ABN3BUZ8_9ACTN</name>
<keyword evidence="3" id="KW-1185">Reference proteome</keyword>
<evidence type="ECO:0000313" key="3">
    <source>
        <dbReference type="Proteomes" id="UP001501391"/>
    </source>
</evidence>
<accession>A0ABN3BUZ8</accession>
<dbReference type="Proteomes" id="UP001501391">
    <property type="component" value="Unassembled WGS sequence"/>
</dbReference>
<evidence type="ECO:0000313" key="2">
    <source>
        <dbReference type="EMBL" id="GAA2200641.1"/>
    </source>
</evidence>
<feature type="region of interest" description="Disordered" evidence="1">
    <location>
        <begin position="1"/>
        <end position="27"/>
    </location>
</feature>
<proteinExistence type="predicted"/>
<gene>
    <name evidence="2" type="ORF">GCM10009787_52320</name>
</gene>
<organism evidence="2 3">
    <name type="scientific">Streptomyces bangladeshensis</name>
    <dbReference type="NCBI Taxonomy" id="295352"/>
    <lineage>
        <taxon>Bacteria</taxon>
        <taxon>Bacillati</taxon>
        <taxon>Actinomycetota</taxon>
        <taxon>Actinomycetes</taxon>
        <taxon>Kitasatosporales</taxon>
        <taxon>Streptomycetaceae</taxon>
        <taxon>Streptomyces</taxon>
    </lineage>
</organism>
<evidence type="ECO:0000256" key="1">
    <source>
        <dbReference type="SAM" id="MobiDB-lite"/>
    </source>
</evidence>